<keyword evidence="1" id="KW-0378">Hydrolase</keyword>
<name>A0A6A2YRV4_HIBSY</name>
<dbReference type="SUPFAM" id="SSF53474">
    <property type="entry name" value="alpha/beta-Hydrolases"/>
    <property type="match status" value="1"/>
</dbReference>
<dbReference type="Gene3D" id="3.40.50.1820">
    <property type="entry name" value="alpha/beta hydrolase"/>
    <property type="match status" value="1"/>
</dbReference>
<organism evidence="3 4">
    <name type="scientific">Hibiscus syriacus</name>
    <name type="common">Rose of Sharon</name>
    <dbReference type="NCBI Taxonomy" id="106335"/>
    <lineage>
        <taxon>Eukaryota</taxon>
        <taxon>Viridiplantae</taxon>
        <taxon>Streptophyta</taxon>
        <taxon>Embryophyta</taxon>
        <taxon>Tracheophyta</taxon>
        <taxon>Spermatophyta</taxon>
        <taxon>Magnoliopsida</taxon>
        <taxon>eudicotyledons</taxon>
        <taxon>Gunneridae</taxon>
        <taxon>Pentapetalae</taxon>
        <taxon>rosids</taxon>
        <taxon>malvids</taxon>
        <taxon>Malvales</taxon>
        <taxon>Malvaceae</taxon>
        <taxon>Malvoideae</taxon>
        <taxon>Hibiscus</taxon>
    </lineage>
</organism>
<dbReference type="EMBL" id="VEPZ02001289">
    <property type="protein sequence ID" value="KAE8682171.1"/>
    <property type="molecule type" value="Genomic_DNA"/>
</dbReference>
<dbReference type="GO" id="GO:0006629">
    <property type="term" value="P:lipid metabolic process"/>
    <property type="evidence" value="ECO:0007669"/>
    <property type="project" value="InterPro"/>
</dbReference>
<protein>
    <submittedName>
        <fullName evidence="3">Remorin family protein isoform 1</fullName>
    </submittedName>
</protein>
<dbReference type="GO" id="GO:0004806">
    <property type="term" value="F:triacylglycerol lipase activity"/>
    <property type="evidence" value="ECO:0007669"/>
    <property type="project" value="InterPro"/>
</dbReference>
<dbReference type="PANTHER" id="PTHR46086">
    <property type="entry name" value="ALPHA/BETA-HYDROLASES SUPERFAMILY PROTEIN"/>
    <property type="match status" value="1"/>
</dbReference>
<feature type="domain" description="Fungal lipase-type" evidence="2">
    <location>
        <begin position="247"/>
        <end position="409"/>
    </location>
</feature>
<evidence type="ECO:0000313" key="4">
    <source>
        <dbReference type="Proteomes" id="UP000436088"/>
    </source>
</evidence>
<dbReference type="CDD" id="cd00519">
    <property type="entry name" value="Lipase_3"/>
    <property type="match status" value="1"/>
</dbReference>
<dbReference type="Pfam" id="PF01764">
    <property type="entry name" value="Lipase_3"/>
    <property type="match status" value="1"/>
</dbReference>
<evidence type="ECO:0000256" key="1">
    <source>
        <dbReference type="ARBA" id="ARBA00022801"/>
    </source>
</evidence>
<dbReference type="InterPro" id="IPR044819">
    <property type="entry name" value="OBL-like"/>
</dbReference>
<gene>
    <name evidence="3" type="ORF">F3Y22_tig00111273pilonHSYRG00150</name>
</gene>
<accession>A0A6A2YRV4</accession>
<comment type="caution">
    <text evidence="3">The sequence shown here is derived from an EMBL/GenBank/DDBJ whole genome shotgun (WGS) entry which is preliminary data.</text>
</comment>
<sequence length="521" mass="60305">MKEDKYKLQRLQLYKYFAYTLVKIQFWHLGHTNTISFFICLEAMAAFQEGLSEDAFVLNPEKASLFDLLSLLLSPQLENRRFIDCPGSGSQHQSFRKRWTIFVSVIVQKLLFWATKPMAFMGNSIEMGLNLLSANADPSHLLLNLATGKLEWPKRSSATFTSSIGSTDVRTELDQSIKAGDPKYKASLSAMASKISYENEAFVETIVTQLWKMKFVKFYNFWNDCRERDSTQAFILQDTQANPNLFVVAFRGTSPFDADDWRTDADLSWCKLEAMDNSRAHNGFMQALGLQKNKGWPEEIEQVNNGGHQFAYYTLREKLREILQENEEAKFILTGHSLGGALAILFPSVLMLHKEKWLLNRLDGVYTFGQPRVGDEKFGEYMKENMRKFDVKYFRYVYCNDMVPRVPYDDKNTLFKHFGPCLFFNSFYVGKVLPEEPNKNYFSLLWVIPKVVNAIWELNRGFILPYMYGPNYKEGWFLRLLRLTGLLIPGLSAHSPQDYVNSTRLGTLPDNQLRVHQLTRD</sequence>
<dbReference type="InterPro" id="IPR029058">
    <property type="entry name" value="AB_hydrolase_fold"/>
</dbReference>
<dbReference type="AlphaFoldDB" id="A0A6A2YRV4"/>
<evidence type="ECO:0000313" key="3">
    <source>
        <dbReference type="EMBL" id="KAE8682171.1"/>
    </source>
</evidence>
<evidence type="ECO:0000259" key="2">
    <source>
        <dbReference type="Pfam" id="PF01764"/>
    </source>
</evidence>
<reference evidence="3" key="1">
    <citation type="submission" date="2019-09" db="EMBL/GenBank/DDBJ databases">
        <title>Draft genome information of white flower Hibiscus syriacus.</title>
        <authorList>
            <person name="Kim Y.-M."/>
        </authorList>
    </citation>
    <scope>NUCLEOTIDE SEQUENCE [LARGE SCALE GENOMIC DNA]</scope>
    <source>
        <strain evidence="3">YM2019G1</strain>
    </source>
</reference>
<dbReference type="PANTHER" id="PTHR46086:SF4">
    <property type="entry name" value="ALPHA_BETA-HYDROLASES SUPERFAMILY PROTEIN"/>
    <property type="match status" value="1"/>
</dbReference>
<dbReference type="InterPro" id="IPR002921">
    <property type="entry name" value="Fungal_lipase-type"/>
</dbReference>
<keyword evidence="4" id="KW-1185">Reference proteome</keyword>
<proteinExistence type="predicted"/>
<dbReference type="Proteomes" id="UP000436088">
    <property type="component" value="Unassembled WGS sequence"/>
</dbReference>